<protein>
    <submittedName>
        <fullName evidence="4">Conotoxin</fullName>
    </submittedName>
</protein>
<feature type="signal peptide" evidence="3">
    <location>
        <begin position="1"/>
        <end position="23"/>
    </location>
</feature>
<evidence type="ECO:0000256" key="2">
    <source>
        <dbReference type="ARBA" id="ARBA00022525"/>
    </source>
</evidence>
<keyword evidence="2" id="KW-0964">Secreted</keyword>
<name>A0A142C1M6_CONBE</name>
<dbReference type="GO" id="GO:0008200">
    <property type="term" value="F:ion channel inhibitor activity"/>
    <property type="evidence" value="ECO:0007669"/>
    <property type="project" value="InterPro"/>
</dbReference>
<evidence type="ECO:0000256" key="1">
    <source>
        <dbReference type="ARBA" id="ARBA00004613"/>
    </source>
</evidence>
<organism evidence="4">
    <name type="scientific">Conus betulinus</name>
    <name type="common">Beech cone</name>
    <dbReference type="NCBI Taxonomy" id="89764"/>
    <lineage>
        <taxon>Eukaryota</taxon>
        <taxon>Metazoa</taxon>
        <taxon>Spiralia</taxon>
        <taxon>Lophotrochozoa</taxon>
        <taxon>Mollusca</taxon>
        <taxon>Gastropoda</taxon>
        <taxon>Caenogastropoda</taxon>
        <taxon>Neogastropoda</taxon>
        <taxon>Conoidea</taxon>
        <taxon>Conidae</taxon>
        <taxon>Conus</taxon>
        <taxon>Dendroconus</taxon>
    </lineage>
</organism>
<evidence type="ECO:0000256" key="3">
    <source>
        <dbReference type="SAM" id="SignalP"/>
    </source>
</evidence>
<sequence length="75" mass="8448">MEKLTILLLLAAVLMSTQVLVQGDREKPQKAPIDFLTARMLSGNNEKRCLASGSWCEYSTQCCSTYCRHRVHKCA</sequence>
<keyword evidence="3" id="KW-0732">Signal</keyword>
<accession>A0A142C1M6</accession>
<dbReference type="EMBL" id="KU563979">
    <property type="protein sequence ID" value="AMP44727.1"/>
    <property type="molecule type" value="mRNA"/>
</dbReference>
<dbReference type="GO" id="GO:0005576">
    <property type="term" value="C:extracellular region"/>
    <property type="evidence" value="ECO:0007669"/>
    <property type="project" value="UniProtKB-SubCell"/>
</dbReference>
<dbReference type="Pfam" id="PF02950">
    <property type="entry name" value="Conotoxin"/>
    <property type="match status" value="1"/>
</dbReference>
<evidence type="ECO:0000313" key="4">
    <source>
        <dbReference type="EMBL" id="AMP44727.1"/>
    </source>
</evidence>
<dbReference type="InterPro" id="IPR004214">
    <property type="entry name" value="Conotoxin"/>
</dbReference>
<dbReference type="AlphaFoldDB" id="A0A142C1M6"/>
<feature type="chain" id="PRO_5007493208" evidence="3">
    <location>
        <begin position="24"/>
        <end position="75"/>
    </location>
</feature>
<comment type="subcellular location">
    <subcellularLocation>
        <location evidence="1">Secreted</location>
    </subcellularLocation>
</comment>
<proteinExistence type="evidence at transcript level"/>
<reference evidence="4" key="1">
    <citation type="submission" date="2015-12" db="EMBL/GenBank/DDBJ databases">
        <title>High throughput identification of novel conotoxins from the Chinese tubular cone snail Conus betulinus by multitranscriptome sequencing.</title>
        <authorList>
            <person name="Ruan Z."/>
            <person name="Peng C."/>
            <person name="Shi Q."/>
            <person name="Yao G."/>
            <person name="Gao B.-M."/>
        </authorList>
    </citation>
    <scope>NUCLEOTIDE SEQUENCE</scope>
</reference>